<accession>A0ACC2V8P3</accession>
<dbReference type="EMBL" id="JASBWR010000099">
    <property type="protein sequence ID" value="KAJ9095738.1"/>
    <property type="molecule type" value="Genomic_DNA"/>
</dbReference>
<sequence length="786" mass="89727">MDENDPLMGMCIDYGDLFDAVRDDGLNNHSSHFYRINTGKTLAKQNEAENSDEEVENFDEDEAENFDEGEARRSNILFRRSRSTVRHLKGLLKAMIESQDEDPHQKEYGGDMLAKGEGLAYRIKRFMSRRLRFSIRSESAHNDGKPYFMSYSSLKSIARNICTIVTHLNEDMSSEEVRRLGESLYKHANWLRIRYDLNVGKKEKIVFGPPEVQMIMEEAMSSTAKPYDIAVQFCTSLLTLFYTAGRPDSFFRSYQNNNHAKVGDIRIVRRKSETERDPTTGHPITVGFDVTVAVQSFVGYNEEQHISIKFKVRTIKLANNLTFDFGTWMVAMLYQRNALDGDPTVEELWNDGRHEVVIKSEFKQEPLFVKSTQEGMAFGIGPVTCDGFRHVLQEVCKKIGLSETWERGASVSAYCIRRGTAIMLFHELRKEKTQRYMGHKSASNTLYTDYYSDDQFEDILAAAFDGSPEEMRMDKSKPYLTAPRGNNVVLTITKAEAVHNDVMLRVIARDISDLKFCIKTNRFLDAMATVTATFKMRLHTIMSQDRKEALLTQQAIDDALTSKELKARFDEFNNRSSDLPDESAELNRKAQHMLDRVRLEQERALNQLEKNPAPVFRHCRELSIDIDVDEEVAASFLGATDIDSDDDDDDDLDNGTGDSNQDEADTTASQRDDLNVGEQGASPRIEENDEDEEGVFDEEEGAFAEGEEEKVFQQGNPELTEQDHEESVAIDKVEEALPKPQKSRTKEPATYTFEELAEDKLEFLKDLCEAQKSRGKCCLQCRNDRE</sequence>
<evidence type="ECO:0000313" key="2">
    <source>
        <dbReference type="Proteomes" id="UP001241377"/>
    </source>
</evidence>
<keyword evidence="2" id="KW-1185">Reference proteome</keyword>
<reference evidence="1" key="1">
    <citation type="submission" date="2023-04" db="EMBL/GenBank/DDBJ databases">
        <title>Draft Genome sequencing of Naganishia species isolated from polar environments using Oxford Nanopore Technology.</title>
        <authorList>
            <person name="Leo P."/>
            <person name="Venkateswaran K."/>
        </authorList>
    </citation>
    <scope>NUCLEOTIDE SEQUENCE</scope>
    <source>
        <strain evidence="1">MNA-CCFEE 5261</strain>
    </source>
</reference>
<dbReference type="Proteomes" id="UP001241377">
    <property type="component" value="Unassembled WGS sequence"/>
</dbReference>
<protein>
    <submittedName>
        <fullName evidence="1">Uncharacterized protein</fullName>
    </submittedName>
</protein>
<name>A0ACC2V8P3_9TREE</name>
<evidence type="ECO:0000313" key="1">
    <source>
        <dbReference type="EMBL" id="KAJ9095738.1"/>
    </source>
</evidence>
<comment type="caution">
    <text evidence="1">The sequence shown here is derived from an EMBL/GenBank/DDBJ whole genome shotgun (WGS) entry which is preliminary data.</text>
</comment>
<proteinExistence type="predicted"/>
<gene>
    <name evidence="1" type="ORF">QFC19_007450</name>
</gene>
<organism evidence="1 2">
    <name type="scientific">Naganishia cerealis</name>
    <dbReference type="NCBI Taxonomy" id="610337"/>
    <lineage>
        <taxon>Eukaryota</taxon>
        <taxon>Fungi</taxon>
        <taxon>Dikarya</taxon>
        <taxon>Basidiomycota</taxon>
        <taxon>Agaricomycotina</taxon>
        <taxon>Tremellomycetes</taxon>
        <taxon>Filobasidiales</taxon>
        <taxon>Filobasidiaceae</taxon>
        <taxon>Naganishia</taxon>
    </lineage>
</organism>